<dbReference type="PRINTS" id="PR00080">
    <property type="entry name" value="SDRFAMILY"/>
</dbReference>
<dbReference type="Pfam" id="PF13561">
    <property type="entry name" value="adh_short_C2"/>
    <property type="match status" value="1"/>
</dbReference>
<dbReference type="NCBIfam" id="NF005559">
    <property type="entry name" value="PRK07231.1"/>
    <property type="match status" value="1"/>
</dbReference>
<keyword evidence="3" id="KW-0520">NAD</keyword>
<dbReference type="FunFam" id="3.40.50.720:FF:000084">
    <property type="entry name" value="Short-chain dehydrogenase reductase"/>
    <property type="match status" value="1"/>
</dbReference>
<dbReference type="AlphaFoldDB" id="A0A940N2L5"/>
<dbReference type="GO" id="GO:0016491">
    <property type="term" value="F:oxidoreductase activity"/>
    <property type="evidence" value="ECO:0007669"/>
    <property type="project" value="UniProtKB-KW"/>
</dbReference>
<protein>
    <submittedName>
        <fullName evidence="5">SDR family oxidoreductase</fullName>
    </submittedName>
</protein>
<reference evidence="5" key="1">
    <citation type="submission" date="2021-03" db="EMBL/GenBank/DDBJ databases">
        <authorList>
            <person name="So Y."/>
        </authorList>
    </citation>
    <scope>NUCLEOTIDE SEQUENCE</scope>
    <source>
        <strain evidence="5">SG15</strain>
    </source>
</reference>
<evidence type="ECO:0000256" key="1">
    <source>
        <dbReference type="ARBA" id="ARBA00006484"/>
    </source>
</evidence>
<sequence length="254" mass="26014">MRADRFTGRVAVVTGAASGLGRVAAEGLSAEGARVLLFDRDGAGLADTARNCPGAVTVTGDVTSAADQARLAEEARRLGPVTLLATAAGTIGATVPLTEMAEEDWDRLFDINVKGTWLTLRAVLPLLREAGGGAVVTFASAAGLTGSPALPAYSASKAAVVMMSRSLARVHAPEGIRVNCVCPGSIETPMLEETFASAPSPEARAQREAEFRARHPLGRFGKAGEVAASVLFLLSDDAAFTTGVALPVDGGRLA</sequence>
<evidence type="ECO:0000256" key="2">
    <source>
        <dbReference type="ARBA" id="ARBA00023002"/>
    </source>
</evidence>
<keyword evidence="6" id="KW-1185">Reference proteome</keyword>
<evidence type="ECO:0000256" key="3">
    <source>
        <dbReference type="ARBA" id="ARBA00023027"/>
    </source>
</evidence>
<evidence type="ECO:0000259" key="4">
    <source>
        <dbReference type="SMART" id="SM00822"/>
    </source>
</evidence>
<dbReference type="InterPro" id="IPR057326">
    <property type="entry name" value="KR_dom"/>
</dbReference>
<evidence type="ECO:0000313" key="5">
    <source>
        <dbReference type="EMBL" id="MBP0496073.1"/>
    </source>
</evidence>
<dbReference type="RefSeq" id="WP_209376865.1">
    <property type="nucleotide sequence ID" value="NZ_JAGIZA010000026.1"/>
</dbReference>
<dbReference type="InterPro" id="IPR051122">
    <property type="entry name" value="SDR_DHRS6-like"/>
</dbReference>
<dbReference type="PANTHER" id="PTHR43477">
    <property type="entry name" value="DIHYDROANTICAPSIN 7-DEHYDROGENASE"/>
    <property type="match status" value="1"/>
</dbReference>
<dbReference type="InterPro" id="IPR036291">
    <property type="entry name" value="NAD(P)-bd_dom_sf"/>
</dbReference>
<comment type="similarity">
    <text evidence="1">Belongs to the short-chain dehydrogenases/reductases (SDR) family.</text>
</comment>
<accession>A0A940N2L5</accession>
<dbReference type="InterPro" id="IPR002347">
    <property type="entry name" value="SDR_fam"/>
</dbReference>
<organism evidence="5 6">
    <name type="scientific">Roseomonas indoligenes</name>
    <dbReference type="NCBI Taxonomy" id="2820811"/>
    <lineage>
        <taxon>Bacteria</taxon>
        <taxon>Pseudomonadati</taxon>
        <taxon>Pseudomonadota</taxon>
        <taxon>Alphaproteobacteria</taxon>
        <taxon>Acetobacterales</taxon>
        <taxon>Roseomonadaceae</taxon>
        <taxon>Roseomonas</taxon>
    </lineage>
</organism>
<dbReference type="PANTHER" id="PTHR43477:SF4">
    <property type="entry name" value="DEHYDROGENASE_REDUCTASE SDR FAMILY MEMBER 6"/>
    <property type="match status" value="1"/>
</dbReference>
<feature type="domain" description="Ketoreductase" evidence="4">
    <location>
        <begin position="9"/>
        <end position="184"/>
    </location>
</feature>
<dbReference type="CDD" id="cd05233">
    <property type="entry name" value="SDR_c"/>
    <property type="match status" value="1"/>
</dbReference>
<dbReference type="SUPFAM" id="SSF51735">
    <property type="entry name" value="NAD(P)-binding Rossmann-fold domains"/>
    <property type="match status" value="1"/>
</dbReference>
<dbReference type="Proteomes" id="UP000677537">
    <property type="component" value="Unassembled WGS sequence"/>
</dbReference>
<dbReference type="EMBL" id="JAGIZA010000026">
    <property type="protein sequence ID" value="MBP0496073.1"/>
    <property type="molecule type" value="Genomic_DNA"/>
</dbReference>
<dbReference type="PROSITE" id="PS00061">
    <property type="entry name" value="ADH_SHORT"/>
    <property type="match status" value="1"/>
</dbReference>
<dbReference type="Gene3D" id="3.40.50.720">
    <property type="entry name" value="NAD(P)-binding Rossmann-like Domain"/>
    <property type="match status" value="1"/>
</dbReference>
<dbReference type="PRINTS" id="PR00081">
    <property type="entry name" value="GDHRDH"/>
</dbReference>
<dbReference type="SMART" id="SM00822">
    <property type="entry name" value="PKS_KR"/>
    <property type="match status" value="1"/>
</dbReference>
<evidence type="ECO:0000313" key="6">
    <source>
        <dbReference type="Proteomes" id="UP000677537"/>
    </source>
</evidence>
<comment type="caution">
    <text evidence="5">The sequence shown here is derived from an EMBL/GenBank/DDBJ whole genome shotgun (WGS) entry which is preliminary data.</text>
</comment>
<gene>
    <name evidence="5" type="ORF">J5Y10_25045</name>
</gene>
<keyword evidence="2" id="KW-0560">Oxidoreductase</keyword>
<proteinExistence type="inferred from homology"/>
<name>A0A940N2L5_9PROT</name>
<dbReference type="InterPro" id="IPR020904">
    <property type="entry name" value="Sc_DH/Rdtase_CS"/>
</dbReference>